<dbReference type="SUPFAM" id="SSF51230">
    <property type="entry name" value="Single hybrid motif"/>
    <property type="match status" value="1"/>
</dbReference>
<dbReference type="STRING" id="661478.OP10G_2848"/>
<evidence type="ECO:0000259" key="3">
    <source>
        <dbReference type="PROSITE" id="PS50968"/>
    </source>
</evidence>
<gene>
    <name evidence="4" type="ORF">OP10G_2848</name>
</gene>
<dbReference type="InterPro" id="IPR011053">
    <property type="entry name" value="Single_hybrid_motif"/>
</dbReference>
<proteinExistence type="predicted"/>
<dbReference type="InterPro" id="IPR050709">
    <property type="entry name" value="Biotin_Carboxyl_Carrier/Decarb"/>
</dbReference>
<dbReference type="PANTHER" id="PTHR45266:SF3">
    <property type="entry name" value="OXALOACETATE DECARBOXYLASE ALPHA CHAIN"/>
    <property type="match status" value="1"/>
</dbReference>
<dbReference type="HOGENOM" id="CLU_016733_5_4_0"/>
<dbReference type="KEGG" id="fgi:OP10G_2848"/>
<dbReference type="RefSeq" id="WP_025225248.1">
    <property type="nucleotide sequence ID" value="NZ_CP007139.1"/>
</dbReference>
<evidence type="ECO:0000313" key="4">
    <source>
        <dbReference type="EMBL" id="AIE86216.1"/>
    </source>
</evidence>
<keyword evidence="5" id="KW-1185">Reference proteome</keyword>
<dbReference type="PANTHER" id="PTHR45266">
    <property type="entry name" value="OXALOACETATE DECARBOXYLASE ALPHA CHAIN"/>
    <property type="match status" value="1"/>
</dbReference>
<dbReference type="eggNOG" id="COG4770">
    <property type="taxonomic scope" value="Bacteria"/>
</dbReference>
<accession>A0A068NRZ9</accession>
<dbReference type="PROSITE" id="PS00189">
    <property type="entry name" value="LIPOYL"/>
    <property type="match status" value="1"/>
</dbReference>
<protein>
    <submittedName>
        <fullName evidence="4">Geranyl-CoA carboxylase biotin-containing subunit</fullName>
    </submittedName>
</protein>
<dbReference type="InterPro" id="IPR003016">
    <property type="entry name" value="2-oxoA_DH_lipoyl-BS"/>
</dbReference>
<dbReference type="EMBL" id="CP007139">
    <property type="protein sequence ID" value="AIE86216.1"/>
    <property type="molecule type" value="Genomic_DNA"/>
</dbReference>
<dbReference type="FunFam" id="2.40.50.100:FF:000003">
    <property type="entry name" value="Acetyl-CoA carboxylase biotin carboxyl carrier protein"/>
    <property type="match status" value="1"/>
</dbReference>
<reference evidence="4 5" key="1">
    <citation type="journal article" date="2014" name="PLoS ONE">
        <title>The first complete genome sequence of the class fimbriimonadia in the phylum armatimonadetes.</title>
        <authorList>
            <person name="Hu Z.Y."/>
            <person name="Wang Y.Z."/>
            <person name="Im W.T."/>
            <person name="Wang S.Y."/>
            <person name="Zhao G.P."/>
            <person name="Zheng H.J."/>
            <person name="Quan Z.X."/>
        </authorList>
    </citation>
    <scope>NUCLEOTIDE SEQUENCE [LARGE SCALE GENOMIC DNA]</scope>
    <source>
        <strain evidence="4">Gsoil 348</strain>
    </source>
</reference>
<dbReference type="Pfam" id="PF00364">
    <property type="entry name" value="Biotin_lipoyl"/>
    <property type="match status" value="1"/>
</dbReference>
<evidence type="ECO:0000256" key="2">
    <source>
        <dbReference type="ARBA" id="ARBA00023267"/>
    </source>
</evidence>
<dbReference type="InterPro" id="IPR000089">
    <property type="entry name" value="Biotin_lipoyl"/>
</dbReference>
<evidence type="ECO:0000256" key="1">
    <source>
        <dbReference type="ARBA" id="ARBA00022823"/>
    </source>
</evidence>
<dbReference type="Proteomes" id="UP000027982">
    <property type="component" value="Chromosome"/>
</dbReference>
<dbReference type="PROSITE" id="PS50968">
    <property type="entry name" value="BIOTINYL_LIPOYL"/>
    <property type="match status" value="1"/>
</dbReference>
<feature type="domain" description="Lipoyl-binding" evidence="3">
    <location>
        <begin position="66"/>
        <end position="141"/>
    </location>
</feature>
<name>A0A068NRZ9_FIMGI</name>
<keyword evidence="1" id="KW-0450">Lipoyl</keyword>
<dbReference type="CDD" id="cd06850">
    <property type="entry name" value="biotinyl_domain"/>
    <property type="match status" value="1"/>
</dbReference>
<evidence type="ECO:0000313" key="5">
    <source>
        <dbReference type="Proteomes" id="UP000027982"/>
    </source>
</evidence>
<keyword evidence="2" id="KW-0092">Biotin</keyword>
<organism evidence="4 5">
    <name type="scientific">Fimbriimonas ginsengisoli Gsoil 348</name>
    <dbReference type="NCBI Taxonomy" id="661478"/>
    <lineage>
        <taxon>Bacteria</taxon>
        <taxon>Bacillati</taxon>
        <taxon>Armatimonadota</taxon>
        <taxon>Fimbriimonadia</taxon>
        <taxon>Fimbriimonadales</taxon>
        <taxon>Fimbriimonadaceae</taxon>
        <taxon>Fimbriimonas</taxon>
    </lineage>
</organism>
<sequence>MKRFVDGDEVDLDEAGAEVVRAGDRLMVRTPEGTFSAVAVSQGDAVLVSYKGRQYRVEKKSTRPRGAAAASSGQLLAPMPGQIVDVRVAEGEEVKKGQTLLVLEAMKTQQPFNAPFDGIVKNLGVAKGDQVIDGAILAVVEPA</sequence>
<dbReference type="Gene3D" id="2.40.50.100">
    <property type="match status" value="1"/>
</dbReference>
<dbReference type="AlphaFoldDB" id="A0A068NRZ9"/>